<dbReference type="PANTHER" id="PTHR14969:SF13">
    <property type="entry name" value="AT30094P"/>
    <property type="match status" value="1"/>
</dbReference>
<dbReference type="Gene3D" id="3.40.50.10330">
    <property type="entry name" value="Probable inorganic polyphosphate/atp-NAD kinase, domain 1"/>
    <property type="match status" value="1"/>
</dbReference>
<dbReference type="SUPFAM" id="SSF48317">
    <property type="entry name" value="Acid phosphatase/Vanadium-dependent haloperoxidase"/>
    <property type="match status" value="1"/>
</dbReference>
<reference evidence="4 5" key="1">
    <citation type="submission" date="2024-10" db="EMBL/GenBank/DDBJ databases">
        <title>The Natural Products Discovery Center: Release of the First 8490 Sequenced Strains for Exploring Actinobacteria Biosynthetic Diversity.</title>
        <authorList>
            <person name="Kalkreuter E."/>
            <person name="Kautsar S.A."/>
            <person name="Yang D."/>
            <person name="Bader C.D."/>
            <person name="Teijaro C.N."/>
            <person name="Fluegel L."/>
            <person name="Davis C.M."/>
            <person name="Simpson J.R."/>
            <person name="Lauterbach L."/>
            <person name="Steele A.D."/>
            <person name="Gui C."/>
            <person name="Meng S."/>
            <person name="Li G."/>
            <person name="Viehrig K."/>
            <person name="Ye F."/>
            <person name="Su P."/>
            <person name="Kiefer A.F."/>
            <person name="Nichols A."/>
            <person name="Cepeda A.J."/>
            <person name="Yan W."/>
            <person name="Fan B."/>
            <person name="Jiang Y."/>
            <person name="Adhikari A."/>
            <person name="Zheng C.-J."/>
            <person name="Schuster L."/>
            <person name="Cowan T.M."/>
            <person name="Smanski M.J."/>
            <person name="Chevrette M.G."/>
            <person name="De Carvalho L.P.S."/>
            <person name="Shen B."/>
        </authorList>
    </citation>
    <scope>NUCLEOTIDE SEQUENCE [LARGE SCALE GENOMIC DNA]</scope>
    <source>
        <strain evidence="4 5">NPDC048229</strain>
    </source>
</reference>
<dbReference type="InterPro" id="IPR036938">
    <property type="entry name" value="PAP2/HPO_sf"/>
</dbReference>
<accession>A0ABW7C3J7</accession>
<feature type="compositionally biased region" description="Low complexity" evidence="1">
    <location>
        <begin position="599"/>
        <end position="615"/>
    </location>
</feature>
<evidence type="ECO:0000256" key="2">
    <source>
        <dbReference type="SAM" id="Phobius"/>
    </source>
</evidence>
<feature type="transmembrane region" description="Helical" evidence="2">
    <location>
        <begin position="196"/>
        <end position="216"/>
    </location>
</feature>
<dbReference type="PROSITE" id="PS50146">
    <property type="entry name" value="DAGK"/>
    <property type="match status" value="1"/>
</dbReference>
<dbReference type="Gene3D" id="1.20.144.10">
    <property type="entry name" value="Phosphatidic acid phosphatase type 2/haloperoxidase"/>
    <property type="match status" value="1"/>
</dbReference>
<comment type="caution">
    <text evidence="4">The sequence shown here is derived from an EMBL/GenBank/DDBJ whole genome shotgun (WGS) entry which is preliminary data.</text>
</comment>
<dbReference type="CDD" id="cd03392">
    <property type="entry name" value="PAP2_like_2"/>
    <property type="match status" value="1"/>
</dbReference>
<protein>
    <submittedName>
        <fullName evidence="4">Diacylglycerol kinase family protein</fullName>
    </submittedName>
</protein>
<dbReference type="GO" id="GO:0016301">
    <property type="term" value="F:kinase activity"/>
    <property type="evidence" value="ECO:0007669"/>
    <property type="project" value="UniProtKB-KW"/>
</dbReference>
<dbReference type="InterPro" id="IPR016064">
    <property type="entry name" value="NAD/diacylglycerol_kinase_sf"/>
</dbReference>
<gene>
    <name evidence="4" type="ORF">ACGFYS_36015</name>
</gene>
<feature type="region of interest" description="Disordered" evidence="1">
    <location>
        <begin position="599"/>
        <end position="637"/>
    </location>
</feature>
<dbReference type="InterPro" id="IPR045540">
    <property type="entry name" value="YegS/DAGK_C"/>
</dbReference>
<keyword evidence="2" id="KW-0812">Transmembrane</keyword>
<dbReference type="Gene3D" id="2.60.200.40">
    <property type="match status" value="1"/>
</dbReference>
<evidence type="ECO:0000256" key="1">
    <source>
        <dbReference type="SAM" id="MobiDB-lite"/>
    </source>
</evidence>
<feature type="transmembrane region" description="Helical" evidence="2">
    <location>
        <begin position="167"/>
        <end position="184"/>
    </location>
</feature>
<proteinExistence type="predicted"/>
<dbReference type="SUPFAM" id="SSF111331">
    <property type="entry name" value="NAD kinase/diacylglycerol kinase-like"/>
    <property type="match status" value="1"/>
</dbReference>
<evidence type="ECO:0000313" key="4">
    <source>
        <dbReference type="EMBL" id="MFG3194320.1"/>
    </source>
</evidence>
<dbReference type="Pfam" id="PF19279">
    <property type="entry name" value="YegS_C"/>
    <property type="match status" value="1"/>
</dbReference>
<keyword evidence="4" id="KW-0808">Transferase</keyword>
<feature type="compositionally biased region" description="Low complexity" evidence="1">
    <location>
        <begin position="240"/>
        <end position="287"/>
    </location>
</feature>
<keyword evidence="2" id="KW-1133">Transmembrane helix</keyword>
<sequence>MTTDSGGAARRERLLWLVAAQAVVMTVLGLLVTRAAAVGGILASEDGIVRALVAHRSPFVDRVSRGLSVLADTPAVVGVTLLCVLGLLLLPPARRWSDALFLGGSVAVQSAVFLLVAALVDRPRPDVPRLDVAPPTSSFPSGHVGASLALYGGLAVLVLARTRSRRRYLAAGILLLVPPVVGLSRMYRGMHYPSDVAAGLLNGALTLLVLGSVLLAGRRTPDPAVPGDVTDRAVAGCGDAPTPAASGVGPAPAASVPAAPGATPAPAAPGGVTNPAPSAPVPSARPVEVTGGRPGSGRALVVRHPHACPDELAARIRATLLRHGFTDQRWISTGPDRPCGDLAEEYAAGGADLVVACGGDGTVRACAEVVAAAGVPLALVPCGTGNLLARNLDLPSDPEQALDAALDGGDFAIDTGRARGDGLAPTLFTVMTGAGFDAAMVRDASPSLKARLGWPAYVLAAVRHLAEPRTRLTIRLDGGRRIRRRARMAVIGNVGTLQAGMRLLPRARPDSGRLELVLFDPRGPAGWLAAALHIAGRPPRRTPAATDGPVAGGALEYFTATRVDIRFARTRPRELDGDALPDGTRLTAVVEPAALRVRLPRPAAATAPPAASARPPARRRAVTTGPPPADAQAPAPP</sequence>
<keyword evidence="5" id="KW-1185">Reference proteome</keyword>
<feature type="compositionally biased region" description="Pro residues" evidence="1">
    <location>
        <begin position="625"/>
        <end position="637"/>
    </location>
</feature>
<dbReference type="EMBL" id="JBICZW010000047">
    <property type="protein sequence ID" value="MFG3194320.1"/>
    <property type="molecule type" value="Genomic_DNA"/>
</dbReference>
<keyword evidence="4" id="KW-0418">Kinase</keyword>
<dbReference type="Pfam" id="PF01569">
    <property type="entry name" value="PAP2"/>
    <property type="match status" value="1"/>
</dbReference>
<dbReference type="InterPro" id="IPR017438">
    <property type="entry name" value="ATP-NAD_kinase_N"/>
</dbReference>
<dbReference type="InterPro" id="IPR001206">
    <property type="entry name" value="Diacylglycerol_kinase_cat_dom"/>
</dbReference>
<dbReference type="SMART" id="SM00014">
    <property type="entry name" value="acidPPc"/>
    <property type="match status" value="1"/>
</dbReference>
<dbReference type="Pfam" id="PF00781">
    <property type="entry name" value="DAGK_cat"/>
    <property type="match status" value="1"/>
</dbReference>
<feature type="domain" description="DAGKc" evidence="3">
    <location>
        <begin position="294"/>
        <end position="422"/>
    </location>
</feature>
<evidence type="ECO:0000259" key="3">
    <source>
        <dbReference type="PROSITE" id="PS50146"/>
    </source>
</evidence>
<feature type="transmembrane region" description="Helical" evidence="2">
    <location>
        <begin position="99"/>
        <end position="120"/>
    </location>
</feature>
<feature type="transmembrane region" description="Helical" evidence="2">
    <location>
        <begin position="140"/>
        <end position="160"/>
    </location>
</feature>
<feature type="region of interest" description="Disordered" evidence="1">
    <location>
        <begin position="237"/>
        <end position="294"/>
    </location>
</feature>
<organism evidence="4 5">
    <name type="scientific">Streptomyces omiyaensis</name>
    <dbReference type="NCBI Taxonomy" id="68247"/>
    <lineage>
        <taxon>Bacteria</taxon>
        <taxon>Bacillati</taxon>
        <taxon>Actinomycetota</taxon>
        <taxon>Actinomycetes</taxon>
        <taxon>Kitasatosporales</taxon>
        <taxon>Streptomycetaceae</taxon>
        <taxon>Streptomyces</taxon>
    </lineage>
</organism>
<evidence type="ECO:0000313" key="5">
    <source>
        <dbReference type="Proteomes" id="UP001604282"/>
    </source>
</evidence>
<dbReference type="RefSeq" id="WP_392884954.1">
    <property type="nucleotide sequence ID" value="NZ_JBICZW010000047.1"/>
</dbReference>
<dbReference type="Proteomes" id="UP001604282">
    <property type="component" value="Unassembled WGS sequence"/>
</dbReference>
<name>A0ABW7C3J7_9ACTN</name>
<keyword evidence="2" id="KW-0472">Membrane</keyword>
<dbReference type="InterPro" id="IPR000326">
    <property type="entry name" value="PAP2/HPO"/>
</dbReference>
<dbReference type="PANTHER" id="PTHR14969">
    <property type="entry name" value="SPHINGOSINE-1-PHOSPHATE PHOSPHOHYDROLASE"/>
    <property type="match status" value="1"/>
</dbReference>
<feature type="transmembrane region" description="Helical" evidence="2">
    <location>
        <begin position="67"/>
        <end position="90"/>
    </location>
</feature>